<dbReference type="EMBL" id="HE576758">
    <property type="protein sequence ID" value="CCC71202.1"/>
    <property type="molecule type" value="Genomic_DNA"/>
</dbReference>
<evidence type="ECO:0000313" key="6">
    <source>
        <dbReference type="Proteomes" id="UP000001640"/>
    </source>
</evidence>
<proteinExistence type="inferred from homology"/>
<dbReference type="InterPro" id="IPR031391">
    <property type="entry name" value="Swm2"/>
</dbReference>
<keyword evidence="6" id="KW-1185">Reference proteome</keyword>
<evidence type="ECO:0000256" key="4">
    <source>
        <dbReference type="ARBA" id="ARBA00023242"/>
    </source>
</evidence>
<reference evidence="5 6" key="1">
    <citation type="journal article" date="2011" name="Proc. Natl. Acad. Sci. U.S.A.">
        <title>Evolutionary erosion of yeast sex chromosomes by mating-type switching accidents.</title>
        <authorList>
            <person name="Gordon J.L."/>
            <person name="Armisen D."/>
            <person name="Proux-Wera E."/>
            <person name="Oheigeartaigh S.S."/>
            <person name="Byrne K.P."/>
            <person name="Wolfe K.H."/>
        </authorList>
    </citation>
    <scope>NUCLEOTIDE SEQUENCE [LARGE SCALE GENOMIC DNA]</scope>
    <source>
        <strain evidence="6">ATCC 76901 / BCRC 22586 / CBS 4309 / NBRC 1992 / NRRL Y-12630</strain>
    </source>
</reference>
<keyword evidence="4" id="KW-0539">Nucleus</keyword>
<evidence type="ECO:0000313" key="5">
    <source>
        <dbReference type="EMBL" id="CCC71202.1"/>
    </source>
</evidence>
<dbReference type="KEGG" id="ncs:NCAS_0G03150"/>
<evidence type="ECO:0000256" key="3">
    <source>
        <dbReference type="ARBA" id="ARBA00019533"/>
    </source>
</evidence>
<dbReference type="OMA" id="NAVRICE"/>
<sequence length="148" mass="17388">MEIDIPFEKETLLTFLNGFVDLEKVPKEFTSQLIPYFEAISQDKDLKRVAKKICRTIFEQWEEKQDAVDAEVIKRCQDFWIVLGHTPYLQVPDYEPYNLVIQNVDAAEFISEHGTTKEKLEFDERDNLITNPLDNLILEEVEVTDFVD</sequence>
<dbReference type="RefSeq" id="XP_003677554.1">
    <property type="nucleotide sequence ID" value="XM_003677506.1"/>
</dbReference>
<dbReference type="FunCoup" id="G0VIG7">
    <property type="interactions" value="22"/>
</dbReference>
<dbReference type="GeneID" id="96904867"/>
<name>G0VIG7_NAUCA</name>
<comment type="similarity">
    <text evidence="2">Belongs to the SWM2 family.</text>
</comment>
<dbReference type="InParanoid" id="G0VIG7"/>
<gene>
    <name evidence="5" type="primary">NCAS0G03150</name>
    <name evidence="5" type="ordered locus">NCAS_0G03150</name>
</gene>
<dbReference type="AlphaFoldDB" id="G0VIG7"/>
<dbReference type="GO" id="GO:0036261">
    <property type="term" value="P:7-methylguanosine cap hypermethylation"/>
    <property type="evidence" value="ECO:0007669"/>
    <property type="project" value="EnsemblFungi"/>
</dbReference>
<dbReference type="Pfam" id="PF17083">
    <property type="entry name" value="Swm2"/>
    <property type="match status" value="1"/>
</dbReference>
<dbReference type="GO" id="GO:0008033">
    <property type="term" value="P:tRNA processing"/>
    <property type="evidence" value="ECO:0007669"/>
    <property type="project" value="EnsemblFungi"/>
</dbReference>
<evidence type="ECO:0000256" key="1">
    <source>
        <dbReference type="ARBA" id="ARBA00004604"/>
    </source>
</evidence>
<dbReference type="OrthoDB" id="4033486at2759"/>
<comment type="subcellular location">
    <subcellularLocation>
        <location evidence="1">Nucleus</location>
        <location evidence="1">Nucleolus</location>
    </subcellularLocation>
</comment>
<organism evidence="5 6">
    <name type="scientific">Naumovozyma castellii</name>
    <name type="common">Yeast</name>
    <name type="synonym">Saccharomyces castellii</name>
    <dbReference type="NCBI Taxonomy" id="27288"/>
    <lineage>
        <taxon>Eukaryota</taxon>
        <taxon>Fungi</taxon>
        <taxon>Dikarya</taxon>
        <taxon>Ascomycota</taxon>
        <taxon>Saccharomycotina</taxon>
        <taxon>Saccharomycetes</taxon>
        <taxon>Saccharomycetales</taxon>
        <taxon>Saccharomycetaceae</taxon>
        <taxon>Naumovozyma</taxon>
    </lineage>
</organism>
<reference key="2">
    <citation type="submission" date="2011-08" db="EMBL/GenBank/DDBJ databases">
        <title>Genome sequence of Naumovozyma castellii.</title>
        <authorList>
            <person name="Gordon J.L."/>
            <person name="Armisen D."/>
            <person name="Proux-Wera E."/>
            <person name="OhEigeartaigh S.S."/>
            <person name="Byrne K.P."/>
            <person name="Wolfe K.H."/>
        </authorList>
    </citation>
    <scope>NUCLEOTIDE SEQUENCE</scope>
    <source>
        <strain>Type strain:CBS 4309</strain>
    </source>
</reference>
<protein>
    <recommendedName>
        <fullName evidence="3">Nucleolar protein SWM2</fullName>
    </recommendedName>
</protein>
<evidence type="ECO:0000256" key="2">
    <source>
        <dbReference type="ARBA" id="ARBA00010032"/>
    </source>
</evidence>
<dbReference type="GO" id="GO:0005730">
    <property type="term" value="C:nucleolus"/>
    <property type="evidence" value="ECO:0007669"/>
    <property type="project" value="UniProtKB-SubCell"/>
</dbReference>
<accession>G0VIG7</accession>
<dbReference type="HOGENOM" id="CLU_147530_0_0_1"/>
<dbReference type="eggNOG" id="ENOG502S9UQ">
    <property type="taxonomic scope" value="Eukaryota"/>
</dbReference>
<dbReference type="Proteomes" id="UP000001640">
    <property type="component" value="Chromosome 7"/>
</dbReference>